<dbReference type="PANTHER" id="PTHR16189:SF2">
    <property type="entry name" value="AMINO ACID TRANSPORTER TRANSMEMBRANE DOMAIN-CONTAINING PROTEIN"/>
    <property type="match status" value="1"/>
</dbReference>
<dbReference type="EMBL" id="JBGBPQ010000024">
    <property type="protein sequence ID" value="KAL1499810.1"/>
    <property type="molecule type" value="Genomic_DNA"/>
</dbReference>
<evidence type="ECO:0000256" key="2">
    <source>
        <dbReference type="ARBA" id="ARBA00022692"/>
    </source>
</evidence>
<organism evidence="8 9">
    <name type="scientific">Prymnesium parvum</name>
    <name type="common">Toxic golden alga</name>
    <dbReference type="NCBI Taxonomy" id="97485"/>
    <lineage>
        <taxon>Eukaryota</taxon>
        <taxon>Haptista</taxon>
        <taxon>Haptophyta</taxon>
        <taxon>Prymnesiophyceae</taxon>
        <taxon>Prymnesiales</taxon>
        <taxon>Prymnesiaceae</taxon>
        <taxon>Prymnesium</taxon>
    </lineage>
</organism>
<dbReference type="PANTHER" id="PTHR16189">
    <property type="entry name" value="TRANSMEMBRANE PROTEIN 104-RELATED"/>
    <property type="match status" value="1"/>
</dbReference>
<feature type="transmembrane region" description="Helical" evidence="6">
    <location>
        <begin position="404"/>
        <end position="422"/>
    </location>
</feature>
<gene>
    <name evidence="8" type="ORF">AB1Y20_012495</name>
</gene>
<protein>
    <recommendedName>
        <fullName evidence="7">Amino acid transporter transmembrane domain-containing protein</fullName>
    </recommendedName>
</protein>
<comment type="caution">
    <text evidence="8">The sequence shown here is derived from an EMBL/GenBank/DDBJ whole genome shotgun (WGS) entry which is preliminary data.</text>
</comment>
<evidence type="ECO:0000313" key="9">
    <source>
        <dbReference type="Proteomes" id="UP001515480"/>
    </source>
</evidence>
<evidence type="ECO:0000256" key="5">
    <source>
        <dbReference type="SAM" id="MobiDB-lite"/>
    </source>
</evidence>
<evidence type="ECO:0000256" key="4">
    <source>
        <dbReference type="ARBA" id="ARBA00023136"/>
    </source>
</evidence>
<sequence length="724" mass="77432">MASPLTQFTTSVNFVLGAGVLGLPYAMASAGILVSAASLLAVALLSFLTCSWLLEVGDRSNALQNEMARVKQVSHADGGTSLLPPAASFCACRKPGSLREPLLQRGEKKLDEYRAAYRSWRQGSHQGARDSQLRQLMPLLVYQPRKHRELLPLQLLPPPRQERASVTLCTHTVPTLDITMPTPFTHRAHAVRTPSTFDEDAEVGPSAVARFSLESIFTGRHPQPQVEGAPPTLKRTNSFSVDLASALMALPARYTAVDEEEGGSSRPSGTYGGYAPPPMEGSTNDPPPPPAATPTSVRSLVHSPVTPKLHTPPALRTPPVRWASTSARAWADEAPDWSIPDQISALEVAQLCTLFLGWRSRSVWFASICALHLVAMWACCAIWITCFHTALTRGAHAAAEFDGTVELLLCALVLLPLCAIDGMGVVQPFLAAATLTTIAAMILLLGWALAERFCGAADQLVFDLPHGGAAAAAGAAGAFEALVFNRPQFGAAFATFLFSHIVQQSVPSLMRTSARPETTRAALGAAILTCCALYLLLGCEAALYFGPEQAHLITLNFQLFRGGAPRGQPPPLWAQLVANWIMLLPLLTTTAAFPLFNGVLASNLVAILPSWLRSRRIASTLCALPPLVLTALVRDTAFLFSLCGLSGFAIVFFIPAALQHASRRTSIKRWGKAGVSTPHSTIFSGTTPVFIVVGLASVAFAFNVWVVLLSPVLSALSVAPWRQQ</sequence>
<accession>A0AB34IIW2</accession>
<feature type="domain" description="Amino acid transporter transmembrane" evidence="7">
    <location>
        <begin position="3"/>
        <end position="56"/>
    </location>
</feature>
<dbReference type="AlphaFoldDB" id="A0AB34IIW2"/>
<feature type="transmembrane region" description="Helical" evidence="6">
    <location>
        <begin position="521"/>
        <end position="545"/>
    </location>
</feature>
<dbReference type="Proteomes" id="UP001515480">
    <property type="component" value="Unassembled WGS sequence"/>
</dbReference>
<name>A0AB34IIW2_PRYPA</name>
<keyword evidence="2 6" id="KW-0812">Transmembrane</keyword>
<proteinExistence type="predicted"/>
<feature type="region of interest" description="Disordered" evidence="5">
    <location>
        <begin position="256"/>
        <end position="319"/>
    </location>
</feature>
<feature type="transmembrane region" description="Helical" evidence="6">
    <location>
        <begin position="429"/>
        <end position="450"/>
    </location>
</feature>
<dbReference type="GO" id="GO:0016020">
    <property type="term" value="C:membrane"/>
    <property type="evidence" value="ECO:0007669"/>
    <property type="project" value="UniProtKB-SubCell"/>
</dbReference>
<feature type="compositionally biased region" description="Pro residues" evidence="5">
    <location>
        <begin position="275"/>
        <end position="292"/>
    </location>
</feature>
<keyword evidence="4 6" id="KW-0472">Membrane</keyword>
<keyword evidence="3 6" id="KW-1133">Transmembrane helix</keyword>
<reference evidence="8 9" key="1">
    <citation type="journal article" date="2024" name="Science">
        <title>Giant polyketide synthase enzymes in the biosynthesis of giant marine polyether toxins.</title>
        <authorList>
            <person name="Fallon T.R."/>
            <person name="Shende V.V."/>
            <person name="Wierzbicki I.H."/>
            <person name="Pendleton A.L."/>
            <person name="Watervoot N.F."/>
            <person name="Auber R.P."/>
            <person name="Gonzalez D.J."/>
            <person name="Wisecaver J.H."/>
            <person name="Moore B.S."/>
        </authorList>
    </citation>
    <scope>NUCLEOTIDE SEQUENCE [LARGE SCALE GENOMIC DNA]</scope>
    <source>
        <strain evidence="8 9">12B1</strain>
    </source>
</reference>
<comment type="subcellular location">
    <subcellularLocation>
        <location evidence="1">Membrane</location>
    </subcellularLocation>
</comment>
<feature type="transmembrane region" description="Helical" evidence="6">
    <location>
        <begin position="682"/>
        <end position="708"/>
    </location>
</feature>
<evidence type="ECO:0000256" key="1">
    <source>
        <dbReference type="ARBA" id="ARBA00004370"/>
    </source>
</evidence>
<evidence type="ECO:0000313" key="8">
    <source>
        <dbReference type="EMBL" id="KAL1499810.1"/>
    </source>
</evidence>
<dbReference type="InterPro" id="IPR013057">
    <property type="entry name" value="AA_transpt_TM"/>
</dbReference>
<feature type="transmembrane region" description="Helical" evidence="6">
    <location>
        <begin position="363"/>
        <end position="384"/>
    </location>
</feature>
<dbReference type="Pfam" id="PF01490">
    <property type="entry name" value="Aa_trans"/>
    <property type="match status" value="1"/>
</dbReference>
<evidence type="ECO:0000256" key="6">
    <source>
        <dbReference type="SAM" id="Phobius"/>
    </source>
</evidence>
<evidence type="ECO:0000259" key="7">
    <source>
        <dbReference type="Pfam" id="PF01490"/>
    </source>
</evidence>
<feature type="transmembrane region" description="Helical" evidence="6">
    <location>
        <begin position="580"/>
        <end position="605"/>
    </location>
</feature>
<feature type="transmembrane region" description="Helical" evidence="6">
    <location>
        <begin position="639"/>
        <end position="661"/>
    </location>
</feature>
<keyword evidence="9" id="KW-1185">Reference proteome</keyword>
<evidence type="ECO:0000256" key="3">
    <source>
        <dbReference type="ARBA" id="ARBA00022989"/>
    </source>
</evidence>